<dbReference type="PRINTS" id="PR00799">
    <property type="entry name" value="TRANSAMINASE"/>
</dbReference>
<name>A0ABM8T881_9BURK</name>
<dbReference type="Gene3D" id="3.90.1150.10">
    <property type="entry name" value="Aspartate Aminotransferase, domain 1"/>
    <property type="match status" value="1"/>
</dbReference>
<keyword evidence="5 8" id="KW-0808">Transferase</keyword>
<dbReference type="EC" id="2.6.1.57" evidence="8"/>
<comment type="caution">
    <text evidence="8">The sequence shown here is derived from an EMBL/GenBank/DDBJ whole genome shotgun (WGS) entry which is preliminary data.</text>
</comment>
<evidence type="ECO:0000256" key="2">
    <source>
        <dbReference type="ARBA" id="ARBA00007441"/>
    </source>
</evidence>
<evidence type="ECO:0000256" key="4">
    <source>
        <dbReference type="ARBA" id="ARBA00022576"/>
    </source>
</evidence>
<dbReference type="PANTHER" id="PTHR11879">
    <property type="entry name" value="ASPARTATE AMINOTRANSFERASE"/>
    <property type="match status" value="1"/>
</dbReference>
<dbReference type="Gene3D" id="3.40.640.10">
    <property type="entry name" value="Type I PLP-dependent aspartate aminotransferase-like (Major domain)"/>
    <property type="match status" value="1"/>
</dbReference>
<evidence type="ECO:0000313" key="8">
    <source>
        <dbReference type="EMBL" id="CAE6867455.1"/>
    </source>
</evidence>
<reference evidence="8 9" key="1">
    <citation type="submission" date="2021-02" db="EMBL/GenBank/DDBJ databases">
        <authorList>
            <person name="Vanwijnsberghe S."/>
        </authorList>
    </citation>
    <scope>NUCLEOTIDE SEQUENCE [LARGE SCALE GENOMIC DNA]</scope>
    <source>
        <strain evidence="8 9">R-69658</strain>
    </source>
</reference>
<organism evidence="8 9">
    <name type="scientific">Paraburkholderia aspalathi</name>
    <dbReference type="NCBI Taxonomy" id="1324617"/>
    <lineage>
        <taxon>Bacteria</taxon>
        <taxon>Pseudomonadati</taxon>
        <taxon>Pseudomonadota</taxon>
        <taxon>Betaproteobacteria</taxon>
        <taxon>Burkholderiales</taxon>
        <taxon>Burkholderiaceae</taxon>
        <taxon>Paraburkholderia</taxon>
    </lineage>
</organism>
<comment type="subunit">
    <text evidence="3">Homodimer.</text>
</comment>
<evidence type="ECO:0000256" key="3">
    <source>
        <dbReference type="ARBA" id="ARBA00011738"/>
    </source>
</evidence>
<proteinExistence type="inferred from homology"/>
<dbReference type="PANTHER" id="PTHR11879:SF37">
    <property type="entry name" value="AROMATIC-AMINO-ACID AMINOTRANSFERASE"/>
    <property type="match status" value="1"/>
</dbReference>
<comment type="similarity">
    <text evidence="2">Belongs to the class-I pyridoxal-phosphate-dependent aminotransferase family.</text>
</comment>
<dbReference type="InterPro" id="IPR015424">
    <property type="entry name" value="PyrdxlP-dep_Trfase"/>
</dbReference>
<evidence type="ECO:0000256" key="1">
    <source>
        <dbReference type="ARBA" id="ARBA00001933"/>
    </source>
</evidence>
<dbReference type="GO" id="GO:0008483">
    <property type="term" value="F:transaminase activity"/>
    <property type="evidence" value="ECO:0007669"/>
    <property type="project" value="UniProtKB-KW"/>
</dbReference>
<dbReference type="RefSeq" id="WP_200622981.1">
    <property type="nucleotide sequence ID" value="NZ_CAJNAU010000216.1"/>
</dbReference>
<evidence type="ECO:0000256" key="5">
    <source>
        <dbReference type="ARBA" id="ARBA00022679"/>
    </source>
</evidence>
<dbReference type="InterPro" id="IPR004839">
    <property type="entry name" value="Aminotransferase_I/II_large"/>
</dbReference>
<protein>
    <submittedName>
        <fullName evidence="8">Aromatic-amino-acid aminotransferase</fullName>
        <ecNumber evidence="8">2.6.1.57</ecNumber>
    </submittedName>
</protein>
<evidence type="ECO:0000313" key="9">
    <source>
        <dbReference type="Proteomes" id="UP000674425"/>
    </source>
</evidence>
<dbReference type="CDD" id="cd00609">
    <property type="entry name" value="AAT_like"/>
    <property type="match status" value="1"/>
</dbReference>
<keyword evidence="4 8" id="KW-0032">Aminotransferase</keyword>
<dbReference type="EMBL" id="CAJNAU010000216">
    <property type="protein sequence ID" value="CAE6867455.1"/>
    <property type="molecule type" value="Genomic_DNA"/>
</dbReference>
<evidence type="ECO:0000259" key="7">
    <source>
        <dbReference type="Pfam" id="PF00155"/>
    </source>
</evidence>
<dbReference type="Pfam" id="PF00155">
    <property type="entry name" value="Aminotran_1_2"/>
    <property type="match status" value="1"/>
</dbReference>
<keyword evidence="6" id="KW-0663">Pyridoxal phosphate</keyword>
<gene>
    <name evidence="8" type="primary">tyrB_4</name>
    <name evidence="8" type="ORF">R69658_07945</name>
</gene>
<feature type="domain" description="Aminotransferase class I/classII large" evidence="7">
    <location>
        <begin position="27"/>
        <end position="392"/>
    </location>
</feature>
<keyword evidence="9" id="KW-1185">Reference proteome</keyword>
<dbReference type="Proteomes" id="UP000674425">
    <property type="component" value="Unassembled WGS sequence"/>
</dbReference>
<dbReference type="InterPro" id="IPR015422">
    <property type="entry name" value="PyrdxlP-dep_Trfase_small"/>
</dbReference>
<sequence length="404" mass="44337">MFSHIPPYAGDPVLSLNEEFQTDTRPSKVNLSIGVYFDDTGKLPIMRAVNKAESTRQTSIAPHPYLPMAGHAQYREVAQKVVFGADLKDRLRDRLTTIQTLGGSGALKVGADFLKHYFPQSHVWASDPTWDNHKVLFEGAGFAVNHYPYYDPQSGGVRFTEMLETLDRLPAQSIVLLHACCHNPTGVDLSGDQWAELAPIFFRRNLIAFIDMAYQGFGSGIDEDAAGVRLLAEAGVPLLVASSFSKNFSLYGERCGALSVVCASAAEAERVLGQLNAKVRANYSNPPTYGATLISRVLSDEALTAEWTDELHGMRTRMLSMRSALHARLNGKVDDSLRARYINQRGMFTYTGLNKTQVDRLKNEFAIYLVNSGRMCVAGLSESNVDYVASSIAVVAAADTNNRA</sequence>
<evidence type="ECO:0000256" key="6">
    <source>
        <dbReference type="ARBA" id="ARBA00022898"/>
    </source>
</evidence>
<dbReference type="SUPFAM" id="SSF53383">
    <property type="entry name" value="PLP-dependent transferases"/>
    <property type="match status" value="1"/>
</dbReference>
<comment type="cofactor">
    <cofactor evidence="1">
        <name>pyridoxal 5'-phosphate</name>
        <dbReference type="ChEBI" id="CHEBI:597326"/>
    </cofactor>
</comment>
<accession>A0ABM8T881</accession>
<dbReference type="InterPro" id="IPR000796">
    <property type="entry name" value="Asp_trans"/>
</dbReference>
<dbReference type="InterPro" id="IPR015421">
    <property type="entry name" value="PyrdxlP-dep_Trfase_major"/>
</dbReference>
<dbReference type="NCBIfam" id="NF006719">
    <property type="entry name" value="PRK09257.1"/>
    <property type="match status" value="1"/>
</dbReference>